<evidence type="ECO:0000313" key="6">
    <source>
        <dbReference type="Proteomes" id="UP000614601"/>
    </source>
</evidence>
<dbReference type="PANTHER" id="PTHR21308:SF1">
    <property type="entry name" value="PHYTANOYL-COA DIOXYGENASE, PEROXISOMAL"/>
    <property type="match status" value="1"/>
</dbReference>
<dbReference type="InterPro" id="IPR047128">
    <property type="entry name" value="PhyH"/>
</dbReference>
<organism evidence="5 6">
    <name type="scientific">Bursaphelenchus okinawaensis</name>
    <dbReference type="NCBI Taxonomy" id="465554"/>
    <lineage>
        <taxon>Eukaryota</taxon>
        <taxon>Metazoa</taxon>
        <taxon>Ecdysozoa</taxon>
        <taxon>Nematoda</taxon>
        <taxon>Chromadorea</taxon>
        <taxon>Rhabditida</taxon>
        <taxon>Tylenchina</taxon>
        <taxon>Tylenchomorpha</taxon>
        <taxon>Aphelenchoidea</taxon>
        <taxon>Aphelenchoididae</taxon>
        <taxon>Bursaphelenchus</taxon>
    </lineage>
</organism>
<dbReference type="GO" id="GO:0048244">
    <property type="term" value="F:phytanoyl-CoA dioxygenase activity"/>
    <property type="evidence" value="ECO:0007669"/>
    <property type="project" value="UniProtKB-EC"/>
</dbReference>
<dbReference type="PANTHER" id="PTHR21308">
    <property type="entry name" value="PHYTANOYL-COA ALPHA-HYDROXYLASE"/>
    <property type="match status" value="1"/>
</dbReference>
<proteinExistence type="inferred from homology"/>
<dbReference type="Proteomes" id="UP000614601">
    <property type="component" value="Unassembled WGS sequence"/>
</dbReference>
<dbReference type="Pfam" id="PF05721">
    <property type="entry name" value="PhyH"/>
    <property type="match status" value="1"/>
</dbReference>
<dbReference type="AlphaFoldDB" id="A0A811L5K7"/>
<keyword evidence="6" id="KW-1185">Reference proteome</keyword>
<sequence length="316" mass="36617">MEDEYKEQAKNPFYPKGNVLTQQQLQFYNENGYLLIKNVLSKQELQKYRNRFQDVCNNPKILPIETLLMKDISTAKKTKELNEGTILRLQDFNNDPVLFQYCQHPVILDVVQDLIGKKEKSNFMAMHTMFINKPPDDKKSLSSRHPPHQDQYFFPFGPADYITCAWTAIDHCTTKNGTLFVYPGSHKLHSQPHDYPKWQNGVNKGFQQIATFDTNNNTSVNIECEPGDTLFFHPNLVHGAGPNSSSSFRKTISCHYANADECRYIDVSGTYRANVEKEAVEVFNLRYKRLGIPLARDWGHLWRMRTRPVNAKRAHL</sequence>
<gene>
    <name evidence="5" type="ORF">BOKJ2_LOCUS10176</name>
</gene>
<protein>
    <recommendedName>
        <fullName evidence="2">phytanoyl-CoA dioxygenase</fullName>
        <ecNumber evidence="2">1.14.11.18</ecNumber>
    </recommendedName>
    <alternativeName>
        <fullName evidence="3">Phytanic acid oxidase</fullName>
    </alternativeName>
    <alternativeName>
        <fullName evidence="4">Phytanoyl-CoA alpha-hydroxylase</fullName>
    </alternativeName>
</protein>
<dbReference type="GO" id="GO:0001561">
    <property type="term" value="P:fatty acid alpha-oxidation"/>
    <property type="evidence" value="ECO:0007669"/>
    <property type="project" value="InterPro"/>
</dbReference>
<evidence type="ECO:0000256" key="2">
    <source>
        <dbReference type="ARBA" id="ARBA00034809"/>
    </source>
</evidence>
<dbReference type="Proteomes" id="UP000783686">
    <property type="component" value="Unassembled WGS sequence"/>
</dbReference>
<evidence type="ECO:0000256" key="3">
    <source>
        <dbReference type="ARBA" id="ARBA00034921"/>
    </source>
</evidence>
<evidence type="ECO:0000256" key="4">
    <source>
        <dbReference type="ARBA" id="ARBA00034924"/>
    </source>
</evidence>
<dbReference type="SUPFAM" id="SSF51197">
    <property type="entry name" value="Clavaminate synthase-like"/>
    <property type="match status" value="1"/>
</dbReference>
<dbReference type="Gene3D" id="2.60.120.620">
    <property type="entry name" value="q2cbj1_9rhob like domain"/>
    <property type="match status" value="1"/>
</dbReference>
<dbReference type="EC" id="1.14.11.18" evidence="2"/>
<reference evidence="5" key="1">
    <citation type="submission" date="2020-09" db="EMBL/GenBank/DDBJ databases">
        <authorList>
            <person name="Kikuchi T."/>
        </authorList>
    </citation>
    <scope>NUCLEOTIDE SEQUENCE</scope>
    <source>
        <strain evidence="5">SH1</strain>
    </source>
</reference>
<dbReference type="OrthoDB" id="445007at2759"/>
<name>A0A811L5K7_9BILA</name>
<evidence type="ECO:0000256" key="1">
    <source>
        <dbReference type="ARBA" id="ARBA00005830"/>
    </source>
</evidence>
<comment type="similarity">
    <text evidence="1">Belongs to the PhyH family.</text>
</comment>
<dbReference type="InterPro" id="IPR008775">
    <property type="entry name" value="Phytyl_CoA_dOase-like"/>
</dbReference>
<evidence type="ECO:0000313" key="5">
    <source>
        <dbReference type="EMBL" id="CAD5223406.1"/>
    </source>
</evidence>
<dbReference type="EMBL" id="CAJFDH010000005">
    <property type="protein sequence ID" value="CAD5223406.1"/>
    <property type="molecule type" value="Genomic_DNA"/>
</dbReference>
<accession>A0A811L5K7</accession>
<comment type="caution">
    <text evidence="5">The sequence shown here is derived from an EMBL/GenBank/DDBJ whole genome shotgun (WGS) entry which is preliminary data.</text>
</comment>
<dbReference type="EMBL" id="CAJFCW020000005">
    <property type="protein sequence ID" value="CAG9117770.1"/>
    <property type="molecule type" value="Genomic_DNA"/>
</dbReference>